<proteinExistence type="predicted"/>
<comment type="caution">
    <text evidence="2">The sequence shown here is derived from an EMBL/GenBank/DDBJ whole genome shotgun (WGS) entry which is preliminary data.</text>
</comment>
<organism evidence="2 3">
    <name type="scientific">Caerostris extrusa</name>
    <name type="common">Bark spider</name>
    <name type="synonym">Caerostris bankana</name>
    <dbReference type="NCBI Taxonomy" id="172846"/>
    <lineage>
        <taxon>Eukaryota</taxon>
        <taxon>Metazoa</taxon>
        <taxon>Ecdysozoa</taxon>
        <taxon>Arthropoda</taxon>
        <taxon>Chelicerata</taxon>
        <taxon>Arachnida</taxon>
        <taxon>Araneae</taxon>
        <taxon>Araneomorphae</taxon>
        <taxon>Entelegynae</taxon>
        <taxon>Araneoidea</taxon>
        <taxon>Araneidae</taxon>
        <taxon>Caerostris</taxon>
    </lineage>
</organism>
<accession>A0AAV4XWS2</accession>
<keyword evidence="3" id="KW-1185">Reference proteome</keyword>
<feature type="compositionally biased region" description="Basic residues" evidence="1">
    <location>
        <begin position="1"/>
        <end position="14"/>
    </location>
</feature>
<sequence length="122" mass="13566">MNSHPRRRKRRRTPHSPDVTSFLRGADGALPPHLVSKVIASQILDDISDNNRKFASKFALIFPSKLSVLKIAGRMAFPFQVQHASPPGRAASEKGACYFEPRGSRGEVGEFVPRMYSGSCRR</sequence>
<evidence type="ECO:0000256" key="1">
    <source>
        <dbReference type="SAM" id="MobiDB-lite"/>
    </source>
</evidence>
<gene>
    <name evidence="2" type="ORF">CEXT_453061</name>
</gene>
<dbReference type="Proteomes" id="UP001054945">
    <property type="component" value="Unassembled WGS sequence"/>
</dbReference>
<dbReference type="AlphaFoldDB" id="A0AAV4XWS2"/>
<evidence type="ECO:0000313" key="2">
    <source>
        <dbReference type="EMBL" id="GIY98238.1"/>
    </source>
</evidence>
<feature type="region of interest" description="Disordered" evidence="1">
    <location>
        <begin position="1"/>
        <end position="23"/>
    </location>
</feature>
<evidence type="ECO:0000313" key="3">
    <source>
        <dbReference type="Proteomes" id="UP001054945"/>
    </source>
</evidence>
<protein>
    <submittedName>
        <fullName evidence="2">Uncharacterized protein</fullName>
    </submittedName>
</protein>
<name>A0AAV4XWS2_CAEEX</name>
<dbReference type="EMBL" id="BPLR01000902">
    <property type="protein sequence ID" value="GIY98238.1"/>
    <property type="molecule type" value="Genomic_DNA"/>
</dbReference>
<reference evidence="2 3" key="1">
    <citation type="submission" date="2021-06" db="EMBL/GenBank/DDBJ databases">
        <title>Caerostris extrusa draft genome.</title>
        <authorList>
            <person name="Kono N."/>
            <person name="Arakawa K."/>
        </authorList>
    </citation>
    <scope>NUCLEOTIDE SEQUENCE [LARGE SCALE GENOMIC DNA]</scope>
</reference>